<evidence type="ECO:0000256" key="4">
    <source>
        <dbReference type="ARBA" id="ARBA00022801"/>
    </source>
</evidence>
<evidence type="ECO:0000256" key="7">
    <source>
        <dbReference type="ARBA" id="ARBA00023239"/>
    </source>
</evidence>
<keyword evidence="10" id="KW-1185">Reference proteome</keyword>
<dbReference type="EC" id="3.4.-.-" evidence="8"/>
<dbReference type="GO" id="GO:0006508">
    <property type="term" value="P:proteolysis"/>
    <property type="evidence" value="ECO:0007669"/>
    <property type="project" value="UniProtKB-KW"/>
</dbReference>
<protein>
    <recommendedName>
        <fullName evidence="8">Abasic site processing protein</fullName>
        <ecNumber evidence="8">3.4.-.-</ecNumber>
    </recommendedName>
</protein>
<keyword evidence="6" id="KW-0238">DNA-binding</keyword>
<dbReference type="Pfam" id="PF02586">
    <property type="entry name" value="SRAP"/>
    <property type="match status" value="1"/>
</dbReference>
<organism evidence="9 10">
    <name type="scientific">Rubritalea squalenifaciens DSM 18772</name>
    <dbReference type="NCBI Taxonomy" id="1123071"/>
    <lineage>
        <taxon>Bacteria</taxon>
        <taxon>Pseudomonadati</taxon>
        <taxon>Verrucomicrobiota</taxon>
        <taxon>Verrucomicrobiia</taxon>
        <taxon>Verrucomicrobiales</taxon>
        <taxon>Rubritaleaceae</taxon>
        <taxon>Rubritalea</taxon>
    </lineage>
</organism>
<dbReference type="InParanoid" id="A0A1M6SFT9"/>
<evidence type="ECO:0000256" key="5">
    <source>
        <dbReference type="ARBA" id="ARBA00023124"/>
    </source>
</evidence>
<dbReference type="SUPFAM" id="SSF143081">
    <property type="entry name" value="BB1717-like"/>
    <property type="match status" value="1"/>
</dbReference>
<dbReference type="InterPro" id="IPR003738">
    <property type="entry name" value="SRAP"/>
</dbReference>
<proteinExistence type="inferred from homology"/>
<evidence type="ECO:0000256" key="1">
    <source>
        <dbReference type="ARBA" id="ARBA00008136"/>
    </source>
</evidence>
<dbReference type="Gene3D" id="3.90.1680.10">
    <property type="entry name" value="SOS response associated peptidase-like"/>
    <property type="match status" value="1"/>
</dbReference>
<evidence type="ECO:0000313" key="10">
    <source>
        <dbReference type="Proteomes" id="UP000184510"/>
    </source>
</evidence>
<keyword evidence="2 8" id="KW-0645">Protease</keyword>
<evidence type="ECO:0000313" key="9">
    <source>
        <dbReference type="EMBL" id="SHK43550.1"/>
    </source>
</evidence>
<dbReference type="EMBL" id="FQYR01000009">
    <property type="protein sequence ID" value="SHK43550.1"/>
    <property type="molecule type" value="Genomic_DNA"/>
</dbReference>
<keyword evidence="7" id="KW-0456">Lyase</keyword>
<dbReference type="Proteomes" id="UP000184510">
    <property type="component" value="Unassembled WGS sequence"/>
</dbReference>
<dbReference type="GO" id="GO:0008233">
    <property type="term" value="F:peptidase activity"/>
    <property type="evidence" value="ECO:0007669"/>
    <property type="project" value="UniProtKB-KW"/>
</dbReference>
<evidence type="ECO:0000256" key="8">
    <source>
        <dbReference type="RuleBase" id="RU364100"/>
    </source>
</evidence>
<dbReference type="RefSeq" id="WP_143185349.1">
    <property type="nucleotide sequence ID" value="NZ_FQYR01000009.1"/>
</dbReference>
<keyword evidence="3" id="KW-0227">DNA damage</keyword>
<dbReference type="STRING" id="1123071.SAMN02745181_3814"/>
<evidence type="ECO:0000256" key="6">
    <source>
        <dbReference type="ARBA" id="ARBA00023125"/>
    </source>
</evidence>
<evidence type="ECO:0000256" key="2">
    <source>
        <dbReference type="ARBA" id="ARBA00022670"/>
    </source>
</evidence>
<gene>
    <name evidence="9" type="ORF">SAMN02745181_3814</name>
</gene>
<evidence type="ECO:0000256" key="3">
    <source>
        <dbReference type="ARBA" id="ARBA00022763"/>
    </source>
</evidence>
<keyword evidence="4 8" id="KW-0378">Hydrolase</keyword>
<dbReference type="AlphaFoldDB" id="A0A1M6SFT9"/>
<keyword evidence="5" id="KW-0190">Covalent protein-DNA linkage</keyword>
<dbReference type="InterPro" id="IPR036590">
    <property type="entry name" value="SRAP-like"/>
</dbReference>
<dbReference type="OrthoDB" id="9782620at2"/>
<sequence>MCSVYDLAKKQPAQQDFDLLEGVMEVLQAMDERRLIRRTDRAPVMLADGTVEEMHWGYMRQGLGPVNNARSEKLDSPMWRDSFAERRCLIPVAHFFEWSGPKGSKRTHRFEHPAGEWLWMAGMWEESREYGRCYTMLTTAANSLMEPIHKRMPAVLVGEEIPAYLAGDLRAFNPSAGCLRVEDALNPLLKNPPTHQQGELF</sequence>
<dbReference type="PANTHER" id="PTHR13604:SF0">
    <property type="entry name" value="ABASIC SITE PROCESSING PROTEIN HMCES"/>
    <property type="match status" value="1"/>
</dbReference>
<dbReference type="PANTHER" id="PTHR13604">
    <property type="entry name" value="DC12-RELATED"/>
    <property type="match status" value="1"/>
</dbReference>
<reference evidence="9 10" key="1">
    <citation type="submission" date="2016-11" db="EMBL/GenBank/DDBJ databases">
        <authorList>
            <person name="Jaros S."/>
            <person name="Januszkiewicz K."/>
            <person name="Wedrychowicz H."/>
        </authorList>
    </citation>
    <scope>NUCLEOTIDE SEQUENCE [LARGE SCALE GENOMIC DNA]</scope>
    <source>
        <strain evidence="9 10">DSM 18772</strain>
    </source>
</reference>
<dbReference type="GO" id="GO:0106300">
    <property type="term" value="P:protein-DNA covalent cross-linking repair"/>
    <property type="evidence" value="ECO:0007669"/>
    <property type="project" value="InterPro"/>
</dbReference>
<dbReference type="GO" id="GO:0003697">
    <property type="term" value="F:single-stranded DNA binding"/>
    <property type="evidence" value="ECO:0007669"/>
    <property type="project" value="InterPro"/>
</dbReference>
<comment type="similarity">
    <text evidence="1 8">Belongs to the SOS response-associated peptidase family.</text>
</comment>
<accession>A0A1M6SFT9</accession>
<name>A0A1M6SFT9_9BACT</name>
<dbReference type="GO" id="GO:0016829">
    <property type="term" value="F:lyase activity"/>
    <property type="evidence" value="ECO:0007669"/>
    <property type="project" value="UniProtKB-KW"/>
</dbReference>